<sequence length="302" mass="31274">MDGTTDRLGPGRVVVGVDGSPTARTAAMWAAREATLRGIGVCLLHATDTAAASFFLSPAERDRARQSGRDVLHRTADALTAEYPALPVVTELSGRPAPDALRDAAAPSGTIVVGHRGLGGFPTLAFGAVALRVTAAATTPVVVVRAAATDLVEAGAVLAAVRDGDDLGVARVAAYEALLRKVPLRLLHVWRTTPYAVVRDTRPNRTAEGAASLHVHALSDVAELLGDEFPELALFTEGEKNHSVPGVLVEASRHADLLVVGGRRAPGYLGPTLGRTTLGLLQHAHCPVELIPRGGPGHGSTA</sequence>
<dbReference type="SUPFAM" id="SSF52402">
    <property type="entry name" value="Adenine nucleotide alpha hydrolases-like"/>
    <property type="match status" value="2"/>
</dbReference>
<organism evidence="3">
    <name type="scientific">Streptomyces sp. R44</name>
    <dbReference type="NCBI Taxonomy" id="3238633"/>
    <lineage>
        <taxon>Bacteria</taxon>
        <taxon>Bacillati</taxon>
        <taxon>Actinomycetota</taxon>
        <taxon>Actinomycetes</taxon>
        <taxon>Kitasatosporales</taxon>
        <taxon>Streptomycetaceae</taxon>
        <taxon>Streptomyces</taxon>
    </lineage>
</organism>
<evidence type="ECO:0000313" key="3">
    <source>
        <dbReference type="EMBL" id="XDQ69200.1"/>
    </source>
</evidence>
<proteinExistence type="inferred from homology"/>
<gene>
    <name evidence="3" type="ORF">AB5J54_01030</name>
</gene>
<name>A0AB39STX8_9ACTN</name>
<accession>A0AB39STX8</accession>
<dbReference type="Pfam" id="PF00582">
    <property type="entry name" value="Usp"/>
    <property type="match status" value="2"/>
</dbReference>
<dbReference type="InterPro" id="IPR014729">
    <property type="entry name" value="Rossmann-like_a/b/a_fold"/>
</dbReference>
<dbReference type="RefSeq" id="WP_369141941.1">
    <property type="nucleotide sequence ID" value="NZ_CP163444.1"/>
</dbReference>
<dbReference type="Gene3D" id="3.40.50.620">
    <property type="entry name" value="HUPs"/>
    <property type="match status" value="2"/>
</dbReference>
<dbReference type="EMBL" id="CP163444">
    <property type="protein sequence ID" value="XDQ69200.1"/>
    <property type="molecule type" value="Genomic_DNA"/>
</dbReference>
<dbReference type="PANTHER" id="PTHR46268:SF6">
    <property type="entry name" value="UNIVERSAL STRESS PROTEIN UP12"/>
    <property type="match status" value="1"/>
</dbReference>
<feature type="domain" description="UspA" evidence="2">
    <location>
        <begin position="12"/>
        <end position="145"/>
    </location>
</feature>
<dbReference type="InterPro" id="IPR006015">
    <property type="entry name" value="Universal_stress_UspA"/>
</dbReference>
<feature type="domain" description="UspA" evidence="2">
    <location>
        <begin position="158"/>
        <end position="289"/>
    </location>
</feature>
<reference evidence="3" key="1">
    <citation type="submission" date="2024-07" db="EMBL/GenBank/DDBJ databases">
        <authorList>
            <person name="Yu S.T."/>
        </authorList>
    </citation>
    <scope>NUCLEOTIDE SEQUENCE</scope>
    <source>
        <strain evidence="3">R44</strain>
    </source>
</reference>
<evidence type="ECO:0000256" key="1">
    <source>
        <dbReference type="ARBA" id="ARBA00008791"/>
    </source>
</evidence>
<dbReference type="PRINTS" id="PR01438">
    <property type="entry name" value="UNVRSLSTRESS"/>
</dbReference>
<evidence type="ECO:0000259" key="2">
    <source>
        <dbReference type="Pfam" id="PF00582"/>
    </source>
</evidence>
<dbReference type="AlphaFoldDB" id="A0AB39STX8"/>
<dbReference type="InterPro" id="IPR006016">
    <property type="entry name" value="UspA"/>
</dbReference>
<protein>
    <submittedName>
        <fullName evidence="3">Universal stress protein</fullName>
    </submittedName>
</protein>
<dbReference type="PANTHER" id="PTHR46268">
    <property type="entry name" value="STRESS RESPONSE PROTEIN NHAX"/>
    <property type="match status" value="1"/>
</dbReference>
<comment type="similarity">
    <text evidence="1">Belongs to the universal stress protein A family.</text>
</comment>